<evidence type="ECO:0000259" key="4">
    <source>
        <dbReference type="PROSITE" id="PS51473"/>
    </source>
</evidence>
<dbReference type="Gramene" id="OE9A064182T1">
    <property type="protein sequence ID" value="OE9A064182C1"/>
    <property type="gene ID" value="OE9A064182"/>
</dbReference>
<dbReference type="InterPro" id="IPR002902">
    <property type="entry name" value="GNK2"/>
</dbReference>
<gene>
    <name evidence="5" type="ORF">OLEA9_A064182</name>
</gene>
<keyword evidence="1 3" id="KW-0732">Signal</keyword>
<dbReference type="OrthoDB" id="1731016at2759"/>
<proteinExistence type="predicted"/>
<dbReference type="Gene3D" id="3.30.430.20">
    <property type="entry name" value="Gnk2 domain, C-X8-C-X2-C motif"/>
    <property type="match status" value="2"/>
</dbReference>
<name>A0A8S0SFG9_OLEEU</name>
<feature type="signal peptide" evidence="3">
    <location>
        <begin position="1"/>
        <end position="29"/>
    </location>
</feature>
<evidence type="ECO:0000313" key="6">
    <source>
        <dbReference type="Proteomes" id="UP000594638"/>
    </source>
</evidence>
<feature type="domain" description="Gnk2-homologous" evidence="4">
    <location>
        <begin position="32"/>
        <end position="134"/>
    </location>
</feature>
<dbReference type="EMBL" id="CACTIH010004218">
    <property type="protein sequence ID" value="CAA2990187.1"/>
    <property type="molecule type" value="Genomic_DNA"/>
</dbReference>
<organism evidence="5 6">
    <name type="scientific">Olea europaea subsp. europaea</name>
    <dbReference type="NCBI Taxonomy" id="158383"/>
    <lineage>
        <taxon>Eukaryota</taxon>
        <taxon>Viridiplantae</taxon>
        <taxon>Streptophyta</taxon>
        <taxon>Embryophyta</taxon>
        <taxon>Tracheophyta</taxon>
        <taxon>Spermatophyta</taxon>
        <taxon>Magnoliopsida</taxon>
        <taxon>eudicotyledons</taxon>
        <taxon>Gunneridae</taxon>
        <taxon>Pentapetalae</taxon>
        <taxon>asterids</taxon>
        <taxon>lamiids</taxon>
        <taxon>Lamiales</taxon>
        <taxon>Oleaceae</taxon>
        <taxon>Oleeae</taxon>
        <taxon>Olea</taxon>
    </lineage>
</organism>
<dbReference type="AlphaFoldDB" id="A0A8S0SFG9"/>
<comment type="caution">
    <text evidence="5">The sequence shown here is derived from an EMBL/GenBank/DDBJ whole genome shotgun (WGS) entry which is preliminary data.</text>
</comment>
<dbReference type="PANTHER" id="PTHR32099:SF30">
    <property type="entry name" value="OS03G0564600 PROTEIN"/>
    <property type="match status" value="1"/>
</dbReference>
<dbReference type="Pfam" id="PF01657">
    <property type="entry name" value="Stress-antifung"/>
    <property type="match status" value="1"/>
</dbReference>
<dbReference type="InterPro" id="IPR038408">
    <property type="entry name" value="GNK2_sf"/>
</dbReference>
<evidence type="ECO:0000256" key="2">
    <source>
        <dbReference type="ARBA" id="ARBA00022737"/>
    </source>
</evidence>
<evidence type="ECO:0000256" key="1">
    <source>
        <dbReference type="ARBA" id="ARBA00022729"/>
    </source>
</evidence>
<accession>A0A8S0SFG9</accession>
<sequence length="263" mass="29338">MVNVDMFNCKLNGFVIFLCFLLFSCPCLALFSSTPHHFCFDTTSNISSSFVINRDKLLDSLSANLSIPDGFYTATWGENSTSVYGLLQCRGGISAQSCSTCVKSIVKKSIKCANSTDSAYMLRNCFLRYSIKNFTGESESLYTAATFKNLSEDPSVASQGNNFMRKLVSSAPSQRLMFNEGILHVGQKGKRGGFAQCTRDLNISFCDKCFKNLLDKYIRKVGGMRTWVFSSLYCIISYEDLNAKLNHEASSTGKFTTKKFMFL</sequence>
<protein>
    <recommendedName>
        <fullName evidence="4">Gnk2-homologous domain-containing protein</fullName>
    </recommendedName>
</protein>
<reference evidence="5 6" key="1">
    <citation type="submission" date="2019-12" db="EMBL/GenBank/DDBJ databases">
        <authorList>
            <person name="Alioto T."/>
            <person name="Alioto T."/>
            <person name="Gomez Garrido J."/>
        </authorList>
    </citation>
    <scope>NUCLEOTIDE SEQUENCE [LARGE SCALE GENOMIC DNA]</scope>
</reference>
<dbReference type="PROSITE" id="PS51473">
    <property type="entry name" value="GNK2"/>
    <property type="match status" value="2"/>
</dbReference>
<keyword evidence="2" id="KW-0677">Repeat</keyword>
<dbReference type="Proteomes" id="UP000594638">
    <property type="component" value="Unassembled WGS sequence"/>
</dbReference>
<evidence type="ECO:0000256" key="3">
    <source>
        <dbReference type="SAM" id="SignalP"/>
    </source>
</evidence>
<keyword evidence="6" id="KW-1185">Reference proteome</keyword>
<dbReference type="PANTHER" id="PTHR32099">
    <property type="entry name" value="CYSTEINE-RICH REPEAT SECRETORY PROTEIN"/>
    <property type="match status" value="1"/>
</dbReference>
<dbReference type="CDD" id="cd23509">
    <property type="entry name" value="Gnk2-like"/>
    <property type="match status" value="1"/>
</dbReference>
<feature type="chain" id="PRO_5035734769" description="Gnk2-homologous domain-containing protein" evidence="3">
    <location>
        <begin position="30"/>
        <end position="263"/>
    </location>
</feature>
<feature type="domain" description="Gnk2-homologous" evidence="4">
    <location>
        <begin position="138"/>
        <end position="243"/>
    </location>
</feature>
<evidence type="ECO:0000313" key="5">
    <source>
        <dbReference type="EMBL" id="CAA2990187.1"/>
    </source>
</evidence>